<organism evidence="7 8">
    <name type="scientific">Methanogenium marinum</name>
    <dbReference type="NCBI Taxonomy" id="348610"/>
    <lineage>
        <taxon>Archaea</taxon>
        <taxon>Methanobacteriati</taxon>
        <taxon>Methanobacteriota</taxon>
        <taxon>Stenosarchaea group</taxon>
        <taxon>Methanomicrobia</taxon>
        <taxon>Methanomicrobiales</taxon>
        <taxon>Methanomicrobiaceae</taxon>
        <taxon>Methanogenium</taxon>
    </lineage>
</organism>
<evidence type="ECO:0000256" key="4">
    <source>
        <dbReference type="ARBA" id="ARBA00022989"/>
    </source>
</evidence>
<gene>
    <name evidence="7" type="ORF">L0665_09150</name>
</gene>
<comment type="similarity">
    <text evidence="2">Belongs to the CorA metal ion transporter (MIT) (TC 1.A.35) family.</text>
</comment>
<keyword evidence="3 6" id="KW-0812">Transmembrane</keyword>
<keyword evidence="8" id="KW-1185">Reference proteome</keyword>
<keyword evidence="4 6" id="KW-1133">Transmembrane helix</keyword>
<evidence type="ECO:0000256" key="3">
    <source>
        <dbReference type="ARBA" id="ARBA00022692"/>
    </source>
</evidence>
<dbReference type="GO" id="GO:0016020">
    <property type="term" value="C:membrane"/>
    <property type="evidence" value="ECO:0007669"/>
    <property type="project" value="UniProtKB-SubCell"/>
</dbReference>
<dbReference type="PANTHER" id="PTHR47891">
    <property type="entry name" value="TRANSPORTER-RELATED"/>
    <property type="match status" value="1"/>
</dbReference>
<reference evidence="7" key="1">
    <citation type="submission" date="2022-01" db="EMBL/GenBank/DDBJ databases">
        <title>Draft genome of Methanogenium marinum DSM 15558.</title>
        <authorList>
            <person name="Chen S.-C."/>
            <person name="You Y.-T."/>
        </authorList>
    </citation>
    <scope>NUCLEOTIDE SEQUENCE</scope>
    <source>
        <strain evidence="7">DSM 15558</strain>
    </source>
</reference>
<feature type="transmembrane region" description="Helical" evidence="6">
    <location>
        <begin position="231"/>
        <end position="249"/>
    </location>
</feature>
<dbReference type="EMBL" id="JAKELO010000002">
    <property type="protein sequence ID" value="MDE4908772.1"/>
    <property type="molecule type" value="Genomic_DNA"/>
</dbReference>
<name>A0A9Q4PYV9_9EURY</name>
<feature type="transmembrane region" description="Helical" evidence="6">
    <location>
        <begin position="291"/>
        <end position="310"/>
    </location>
</feature>
<comment type="caution">
    <text evidence="7">The sequence shown here is derived from an EMBL/GenBank/DDBJ whole genome shotgun (WGS) entry which is preliminary data.</text>
</comment>
<dbReference type="PANTHER" id="PTHR47891:SF2">
    <property type="entry name" value="MAGNESIUM AND COBALT TRANSPORTER"/>
    <property type="match status" value="1"/>
</dbReference>
<evidence type="ECO:0000256" key="5">
    <source>
        <dbReference type="ARBA" id="ARBA00023136"/>
    </source>
</evidence>
<protein>
    <submittedName>
        <fullName evidence="7">Magnesium transporter CorA family protein</fullName>
    </submittedName>
</protein>
<dbReference type="Gene3D" id="3.30.460.20">
    <property type="entry name" value="CorA soluble domain-like"/>
    <property type="match status" value="1"/>
</dbReference>
<evidence type="ECO:0000313" key="7">
    <source>
        <dbReference type="EMBL" id="MDE4908772.1"/>
    </source>
</evidence>
<accession>A0A9Q4PYV9</accession>
<evidence type="ECO:0000256" key="1">
    <source>
        <dbReference type="ARBA" id="ARBA00004141"/>
    </source>
</evidence>
<dbReference type="InterPro" id="IPR045861">
    <property type="entry name" value="CorA_cytoplasmic_dom"/>
</dbReference>
<evidence type="ECO:0000256" key="6">
    <source>
        <dbReference type="SAM" id="Phobius"/>
    </source>
</evidence>
<dbReference type="Pfam" id="PF01544">
    <property type="entry name" value="CorA"/>
    <property type="match status" value="1"/>
</dbReference>
<evidence type="ECO:0000313" key="8">
    <source>
        <dbReference type="Proteomes" id="UP001143747"/>
    </source>
</evidence>
<dbReference type="Proteomes" id="UP001143747">
    <property type="component" value="Unassembled WGS sequence"/>
</dbReference>
<dbReference type="CDD" id="cd12827">
    <property type="entry name" value="EcCorA_ZntB-like_u2"/>
    <property type="match status" value="1"/>
</dbReference>
<dbReference type="InterPro" id="IPR045863">
    <property type="entry name" value="CorA_TM1_TM2"/>
</dbReference>
<keyword evidence="5 6" id="KW-0472">Membrane</keyword>
<sequence length="316" mass="36066">MLEIYLSRNGDDARLGQPIKVTEFEKNCWINLIAPDDAEIKRVADALFVPDDFLRAALDDDEQPRIDSEDDVSLVVIDIPEVTSGKKPYLYDSFPLGIIITKDAIITVSLRKNRIIDDFINGEIKSFVTYKRTRFLFLILFRTARLYLKDLRTIDKKSEEYELTLHKSMKNEALIGLMNLQKSLVFFSTSLKANEGVLEKIMKFGPIRFYEEDRELLDDVIIENRQAIEMAGIYSNILYGMMGAFASVINNNMNRVMKILASITIIFSVPTIISSFYGMNVGLPMQDDPSAYLFIILLSAAVCFLLGYLLKTKDFL</sequence>
<dbReference type="AlphaFoldDB" id="A0A9Q4PYV9"/>
<dbReference type="Gene3D" id="1.20.58.340">
    <property type="entry name" value="Magnesium transport protein CorA, transmembrane region"/>
    <property type="match status" value="2"/>
</dbReference>
<proteinExistence type="inferred from homology"/>
<dbReference type="InterPro" id="IPR047199">
    <property type="entry name" value="CorA-like"/>
</dbReference>
<dbReference type="GO" id="GO:0046873">
    <property type="term" value="F:metal ion transmembrane transporter activity"/>
    <property type="evidence" value="ECO:0007669"/>
    <property type="project" value="InterPro"/>
</dbReference>
<comment type="subcellular location">
    <subcellularLocation>
        <location evidence="1">Membrane</location>
        <topology evidence="1">Multi-pass membrane protein</topology>
    </subcellularLocation>
</comment>
<dbReference type="SUPFAM" id="SSF143865">
    <property type="entry name" value="CorA soluble domain-like"/>
    <property type="match status" value="1"/>
</dbReference>
<dbReference type="InterPro" id="IPR002523">
    <property type="entry name" value="MgTranspt_CorA/ZnTranspt_ZntB"/>
</dbReference>
<evidence type="ECO:0000256" key="2">
    <source>
        <dbReference type="ARBA" id="ARBA00009765"/>
    </source>
</evidence>
<dbReference type="RefSeq" id="WP_274925385.1">
    <property type="nucleotide sequence ID" value="NZ_JAKELO010000002.1"/>
</dbReference>
<feature type="transmembrane region" description="Helical" evidence="6">
    <location>
        <begin position="256"/>
        <end position="279"/>
    </location>
</feature>
<dbReference type="SUPFAM" id="SSF144083">
    <property type="entry name" value="Magnesium transport protein CorA, transmembrane region"/>
    <property type="match status" value="1"/>
</dbReference>